<evidence type="ECO:0000313" key="2">
    <source>
        <dbReference type="EMBL" id="KAG0280215.1"/>
    </source>
</evidence>
<sequence>MSSRTAASVRAKLQDVMDAIADGCYHDLTTCTPSLSETGSLQQRIRAFSDEYRRHQQGAVQQQQNLFQLARVILVSLSEVTTVMGGGGGYKLGVDKNISSEDEERHISQWLEDMKSRKSGSMSLGQYYQEERPSHYHSTTSTTTSQLNCCETTPVFQRTLEFSGSRDPEMNMSQTLALGLLHGGQSGAPQLGLPDIGVLLWLEEEETWKFHGVVCLPAGSEKGLIAEGWCRIQEQEDAPPTVVTRATTTTQRTREQLQKFPASKYHAQEDDDDSDDDYWGQYGDPDSDNEDTSSKSSGSRDGDASCCPLEVVVSYPSSSSASSNTALSPLTYNPHHYPTVTVNTPTATTTENGNTIFTEAFTRNFTGRAPNNCQWEEVDDDEDDDDEYWGKYGDHDGVLLEPGQVDPSALSLRLMNLIAHHADPTGFSTEQQTNNYLQQRQRYHCDSSEDDDLRDSEASTDDEEDKEGGGFLIRLDSRLRHYHDAVTPLFLAFESEYLPDVEDTNRNNGDSVPLDAININSAFQEYTDPRSDNTINNRNNCLDAFTLLTEHECEQVERDDFLRSLRAMAQQAKTILGLSKADLLDILDQTYDSPSSVSTATAIH</sequence>
<feature type="region of interest" description="Disordered" evidence="1">
    <location>
        <begin position="237"/>
        <end position="304"/>
    </location>
</feature>
<keyword evidence="3" id="KW-1185">Reference proteome</keyword>
<feature type="compositionally biased region" description="Acidic residues" evidence="1">
    <location>
        <begin position="269"/>
        <end position="278"/>
    </location>
</feature>
<dbReference type="Proteomes" id="UP001194580">
    <property type="component" value="Unassembled WGS sequence"/>
</dbReference>
<accession>A0AAD4DK05</accession>
<dbReference type="AlphaFoldDB" id="A0AAD4DK05"/>
<name>A0AAD4DK05_9FUNG</name>
<evidence type="ECO:0000256" key="1">
    <source>
        <dbReference type="SAM" id="MobiDB-lite"/>
    </source>
</evidence>
<evidence type="ECO:0000313" key="3">
    <source>
        <dbReference type="Proteomes" id="UP001194580"/>
    </source>
</evidence>
<feature type="compositionally biased region" description="Low complexity" evidence="1">
    <location>
        <begin position="238"/>
        <end position="251"/>
    </location>
</feature>
<dbReference type="EMBL" id="JAAAIL010000077">
    <property type="protein sequence ID" value="KAG0280215.1"/>
    <property type="molecule type" value="Genomic_DNA"/>
</dbReference>
<proteinExistence type="predicted"/>
<organism evidence="2 3">
    <name type="scientific">Linnemannia exigua</name>
    <dbReference type="NCBI Taxonomy" id="604196"/>
    <lineage>
        <taxon>Eukaryota</taxon>
        <taxon>Fungi</taxon>
        <taxon>Fungi incertae sedis</taxon>
        <taxon>Mucoromycota</taxon>
        <taxon>Mortierellomycotina</taxon>
        <taxon>Mortierellomycetes</taxon>
        <taxon>Mortierellales</taxon>
        <taxon>Mortierellaceae</taxon>
        <taxon>Linnemannia</taxon>
    </lineage>
</organism>
<comment type="caution">
    <text evidence="2">The sequence shown here is derived from an EMBL/GenBank/DDBJ whole genome shotgun (WGS) entry which is preliminary data.</text>
</comment>
<gene>
    <name evidence="2" type="ORF">BGZ95_010893</name>
</gene>
<feature type="region of interest" description="Disordered" evidence="1">
    <location>
        <begin position="442"/>
        <end position="468"/>
    </location>
</feature>
<reference evidence="2" key="1">
    <citation type="journal article" date="2020" name="Fungal Divers.">
        <title>Resolving the Mortierellaceae phylogeny through synthesis of multi-gene phylogenetics and phylogenomics.</title>
        <authorList>
            <person name="Vandepol N."/>
            <person name="Liber J."/>
            <person name="Desiro A."/>
            <person name="Na H."/>
            <person name="Kennedy M."/>
            <person name="Barry K."/>
            <person name="Grigoriev I.V."/>
            <person name="Miller A.N."/>
            <person name="O'Donnell K."/>
            <person name="Stajich J.E."/>
            <person name="Bonito G."/>
        </authorList>
    </citation>
    <scope>NUCLEOTIDE SEQUENCE</scope>
    <source>
        <strain evidence="2">NRRL 28262</strain>
    </source>
</reference>
<protein>
    <submittedName>
        <fullName evidence="2">Uncharacterized protein</fullName>
    </submittedName>
</protein>
<feature type="compositionally biased region" description="Acidic residues" evidence="1">
    <location>
        <begin position="448"/>
        <end position="466"/>
    </location>
</feature>